<keyword evidence="3" id="KW-1185">Reference proteome</keyword>
<accession>A0A0C3ML80</accession>
<protein>
    <submittedName>
        <fullName evidence="2">Uncharacterized protein</fullName>
    </submittedName>
</protein>
<proteinExistence type="predicted"/>
<evidence type="ECO:0000313" key="2">
    <source>
        <dbReference type="EMBL" id="KIO34467.1"/>
    </source>
</evidence>
<organism evidence="2 3">
    <name type="scientific">Tulasnella calospora MUT 4182</name>
    <dbReference type="NCBI Taxonomy" id="1051891"/>
    <lineage>
        <taxon>Eukaryota</taxon>
        <taxon>Fungi</taxon>
        <taxon>Dikarya</taxon>
        <taxon>Basidiomycota</taxon>
        <taxon>Agaricomycotina</taxon>
        <taxon>Agaricomycetes</taxon>
        <taxon>Cantharellales</taxon>
        <taxon>Tulasnellaceae</taxon>
        <taxon>Tulasnella</taxon>
    </lineage>
</organism>
<sequence>MALPVGLANVEGEWHELETKREREKRRRGKKEESSSGVNSQDALNGTDHQL</sequence>
<gene>
    <name evidence="2" type="ORF">M407DRAFT_16451</name>
</gene>
<evidence type="ECO:0000256" key="1">
    <source>
        <dbReference type="SAM" id="MobiDB-lite"/>
    </source>
</evidence>
<evidence type="ECO:0000313" key="3">
    <source>
        <dbReference type="Proteomes" id="UP000054248"/>
    </source>
</evidence>
<dbReference type="Proteomes" id="UP000054248">
    <property type="component" value="Unassembled WGS sequence"/>
</dbReference>
<dbReference type="EMBL" id="KN822942">
    <property type="protein sequence ID" value="KIO34467.1"/>
    <property type="molecule type" value="Genomic_DNA"/>
</dbReference>
<feature type="compositionally biased region" description="Basic and acidic residues" evidence="1">
    <location>
        <begin position="12"/>
        <end position="22"/>
    </location>
</feature>
<reference evidence="2 3" key="1">
    <citation type="submission" date="2014-04" db="EMBL/GenBank/DDBJ databases">
        <authorList>
            <consortium name="DOE Joint Genome Institute"/>
            <person name="Kuo A."/>
            <person name="Girlanda M."/>
            <person name="Perotto S."/>
            <person name="Kohler A."/>
            <person name="Nagy L.G."/>
            <person name="Floudas D."/>
            <person name="Copeland A."/>
            <person name="Barry K.W."/>
            <person name="Cichocki N."/>
            <person name="Veneault-Fourrey C."/>
            <person name="LaButti K."/>
            <person name="Lindquist E.A."/>
            <person name="Lipzen A."/>
            <person name="Lundell T."/>
            <person name="Morin E."/>
            <person name="Murat C."/>
            <person name="Sun H."/>
            <person name="Tunlid A."/>
            <person name="Henrissat B."/>
            <person name="Grigoriev I.V."/>
            <person name="Hibbett D.S."/>
            <person name="Martin F."/>
            <person name="Nordberg H.P."/>
            <person name="Cantor M.N."/>
            <person name="Hua S.X."/>
        </authorList>
    </citation>
    <scope>NUCLEOTIDE SEQUENCE [LARGE SCALE GENOMIC DNA]</scope>
    <source>
        <strain evidence="2 3">MUT 4182</strain>
    </source>
</reference>
<dbReference type="AlphaFoldDB" id="A0A0C3ML80"/>
<reference evidence="3" key="2">
    <citation type="submission" date="2015-01" db="EMBL/GenBank/DDBJ databases">
        <title>Evolutionary Origins and Diversification of the Mycorrhizal Mutualists.</title>
        <authorList>
            <consortium name="DOE Joint Genome Institute"/>
            <consortium name="Mycorrhizal Genomics Consortium"/>
            <person name="Kohler A."/>
            <person name="Kuo A."/>
            <person name="Nagy L.G."/>
            <person name="Floudas D."/>
            <person name="Copeland A."/>
            <person name="Barry K.W."/>
            <person name="Cichocki N."/>
            <person name="Veneault-Fourrey C."/>
            <person name="LaButti K."/>
            <person name="Lindquist E.A."/>
            <person name="Lipzen A."/>
            <person name="Lundell T."/>
            <person name="Morin E."/>
            <person name="Murat C."/>
            <person name="Riley R."/>
            <person name="Ohm R."/>
            <person name="Sun H."/>
            <person name="Tunlid A."/>
            <person name="Henrissat B."/>
            <person name="Grigoriev I.V."/>
            <person name="Hibbett D.S."/>
            <person name="Martin F."/>
        </authorList>
    </citation>
    <scope>NUCLEOTIDE SEQUENCE [LARGE SCALE GENOMIC DNA]</scope>
    <source>
        <strain evidence="3">MUT 4182</strain>
    </source>
</reference>
<name>A0A0C3ML80_9AGAM</name>
<feature type="compositionally biased region" description="Polar residues" evidence="1">
    <location>
        <begin position="38"/>
        <end position="51"/>
    </location>
</feature>
<feature type="region of interest" description="Disordered" evidence="1">
    <location>
        <begin position="1"/>
        <end position="51"/>
    </location>
</feature>
<dbReference type="HOGENOM" id="CLU_3108144_0_0_1"/>